<evidence type="ECO:0000313" key="5">
    <source>
        <dbReference type="EMBL" id="QEL18228.1"/>
    </source>
</evidence>
<organism evidence="5 6">
    <name type="scientific">Limnoglobus roseus</name>
    <dbReference type="NCBI Taxonomy" id="2598579"/>
    <lineage>
        <taxon>Bacteria</taxon>
        <taxon>Pseudomonadati</taxon>
        <taxon>Planctomycetota</taxon>
        <taxon>Planctomycetia</taxon>
        <taxon>Gemmatales</taxon>
        <taxon>Gemmataceae</taxon>
        <taxon>Limnoglobus</taxon>
    </lineage>
</organism>
<evidence type="ECO:0000256" key="2">
    <source>
        <dbReference type="ARBA" id="ARBA00022801"/>
    </source>
</evidence>
<sequence>MIVPAILLAALWVGHACFWTYWLNNLYGRPLSKRFLKPWRLLTGIVIASAPLLLLSAVRLDFVSEDWQPINGLWGGMVVAYSVAVCAPLGIVVFPAVTLYRLLRPRPRALREVTTRTLDLWPKLGEKLIGDGHWAGLARLPGNDIFRVDFTDLTLTPRELPAAWDGLSILLLSDLHFHGTPSREFFQRVTDEIANQPHADIVALAGDFVDTDWHHEWIGPLLGQLKWREHGLAILGNHDKYHDPDRVREELSKAGYRMLSRQSEVIPIRGLPCRVIGHEGPWFPPPDEPEPKTGDAFYLCLSHSPDNFYWGQERKINLMLCGHVHGGQVRLPVIGSIFVPSVYSRRFDQGVFEQNGTVMVVGRGLSGKEPLRFRCRPQVIRITLKSQPTQET</sequence>
<accession>A0A5C1AMU1</accession>
<feature type="transmembrane region" description="Helical" evidence="3">
    <location>
        <begin position="78"/>
        <end position="103"/>
    </location>
</feature>
<keyword evidence="1" id="KW-0479">Metal-binding</keyword>
<dbReference type="InterPro" id="IPR029052">
    <property type="entry name" value="Metallo-depent_PP-like"/>
</dbReference>
<dbReference type="InterPro" id="IPR051158">
    <property type="entry name" value="Metallophosphoesterase_sf"/>
</dbReference>
<dbReference type="GO" id="GO:0008758">
    <property type="term" value="F:UDP-2,3-diacylglucosamine hydrolase activity"/>
    <property type="evidence" value="ECO:0007669"/>
    <property type="project" value="TreeGrafter"/>
</dbReference>
<keyword evidence="3" id="KW-1133">Transmembrane helix</keyword>
<evidence type="ECO:0000256" key="1">
    <source>
        <dbReference type="ARBA" id="ARBA00022723"/>
    </source>
</evidence>
<gene>
    <name evidence="5" type="ORF">PX52LOC_05244</name>
</gene>
<dbReference type="GO" id="GO:0046872">
    <property type="term" value="F:metal ion binding"/>
    <property type="evidence" value="ECO:0007669"/>
    <property type="project" value="UniProtKB-KW"/>
</dbReference>
<protein>
    <submittedName>
        <fullName evidence="5">Phosphoesterase ykuE</fullName>
    </submittedName>
</protein>
<feature type="transmembrane region" description="Helical" evidence="3">
    <location>
        <begin position="39"/>
        <end position="58"/>
    </location>
</feature>
<keyword evidence="2" id="KW-0378">Hydrolase</keyword>
<feature type="transmembrane region" description="Helical" evidence="3">
    <location>
        <begin position="6"/>
        <end position="27"/>
    </location>
</feature>
<feature type="domain" description="Calcineurin-like phosphoesterase" evidence="4">
    <location>
        <begin position="168"/>
        <end position="325"/>
    </location>
</feature>
<evidence type="ECO:0000256" key="3">
    <source>
        <dbReference type="SAM" id="Phobius"/>
    </source>
</evidence>
<dbReference type="GO" id="GO:0016020">
    <property type="term" value="C:membrane"/>
    <property type="evidence" value="ECO:0007669"/>
    <property type="project" value="GOC"/>
</dbReference>
<dbReference type="PANTHER" id="PTHR31302">
    <property type="entry name" value="TRANSMEMBRANE PROTEIN WITH METALLOPHOSPHOESTERASE DOMAIN-RELATED"/>
    <property type="match status" value="1"/>
</dbReference>
<keyword evidence="3" id="KW-0812">Transmembrane</keyword>
<reference evidence="6" key="1">
    <citation type="submission" date="2019-08" db="EMBL/GenBank/DDBJ databases">
        <title>Limnoglobus roseus gen. nov., sp. nov., a novel freshwater planctomycete with a giant genome from the family Gemmataceae.</title>
        <authorList>
            <person name="Kulichevskaya I.S."/>
            <person name="Naumoff D.G."/>
            <person name="Miroshnikov K."/>
            <person name="Ivanova A."/>
            <person name="Philippov D.A."/>
            <person name="Hakobyan A."/>
            <person name="Rijpstra I.C."/>
            <person name="Sinninghe Damste J.S."/>
            <person name="Liesack W."/>
            <person name="Dedysh S.N."/>
        </authorList>
    </citation>
    <scope>NUCLEOTIDE SEQUENCE [LARGE SCALE GENOMIC DNA]</scope>
    <source>
        <strain evidence="6">PX52</strain>
    </source>
</reference>
<dbReference type="InterPro" id="IPR004843">
    <property type="entry name" value="Calcineurin-like_PHP"/>
</dbReference>
<dbReference type="Pfam" id="PF00149">
    <property type="entry name" value="Metallophos"/>
    <property type="match status" value="1"/>
</dbReference>
<dbReference type="GO" id="GO:0009245">
    <property type="term" value="P:lipid A biosynthetic process"/>
    <property type="evidence" value="ECO:0007669"/>
    <property type="project" value="TreeGrafter"/>
</dbReference>
<dbReference type="PANTHER" id="PTHR31302:SF31">
    <property type="entry name" value="PHOSPHODIESTERASE YAEI"/>
    <property type="match status" value="1"/>
</dbReference>
<proteinExistence type="predicted"/>
<dbReference type="SUPFAM" id="SSF56300">
    <property type="entry name" value="Metallo-dependent phosphatases"/>
    <property type="match status" value="1"/>
</dbReference>
<dbReference type="Proteomes" id="UP000324974">
    <property type="component" value="Chromosome"/>
</dbReference>
<dbReference type="RefSeq" id="WP_149112752.1">
    <property type="nucleotide sequence ID" value="NZ_CP042425.1"/>
</dbReference>
<name>A0A5C1AMU1_9BACT</name>
<evidence type="ECO:0000259" key="4">
    <source>
        <dbReference type="Pfam" id="PF00149"/>
    </source>
</evidence>
<keyword evidence="3" id="KW-0472">Membrane</keyword>
<evidence type="ECO:0000313" key="6">
    <source>
        <dbReference type="Proteomes" id="UP000324974"/>
    </source>
</evidence>
<keyword evidence="6" id="KW-1185">Reference proteome</keyword>
<dbReference type="Gene3D" id="3.60.21.10">
    <property type="match status" value="1"/>
</dbReference>
<dbReference type="KEGG" id="lrs:PX52LOC_05244"/>
<dbReference type="AlphaFoldDB" id="A0A5C1AMU1"/>
<dbReference type="OrthoDB" id="9780884at2"/>
<dbReference type="EMBL" id="CP042425">
    <property type="protein sequence ID" value="QEL18228.1"/>
    <property type="molecule type" value="Genomic_DNA"/>
</dbReference>